<keyword evidence="2" id="KW-1133">Transmembrane helix</keyword>
<organism evidence="3 4">
    <name type="scientific">Rhodococcus qingshengii JCM 15477</name>
    <dbReference type="NCBI Taxonomy" id="1303681"/>
    <lineage>
        <taxon>Bacteria</taxon>
        <taxon>Bacillati</taxon>
        <taxon>Actinomycetota</taxon>
        <taxon>Actinomycetes</taxon>
        <taxon>Mycobacteriales</taxon>
        <taxon>Nocardiaceae</taxon>
        <taxon>Rhodococcus</taxon>
        <taxon>Rhodococcus erythropolis group</taxon>
    </lineage>
</organism>
<accession>A0AB38R9N1</accession>
<evidence type="ECO:0000256" key="2">
    <source>
        <dbReference type="SAM" id="Phobius"/>
    </source>
</evidence>
<keyword evidence="2" id="KW-0812">Transmembrane</keyword>
<dbReference type="Gene3D" id="3.40.50.300">
    <property type="entry name" value="P-loop containing nucleotide triphosphate hydrolases"/>
    <property type="match status" value="1"/>
</dbReference>
<dbReference type="EMBL" id="CP096563">
    <property type="protein sequence ID" value="UPU41470.1"/>
    <property type="molecule type" value="Genomic_DNA"/>
</dbReference>
<dbReference type="RefSeq" id="WP_064075735.1">
    <property type="nucleotide sequence ID" value="NZ_CP096563.1"/>
</dbReference>
<dbReference type="InterPro" id="IPR027417">
    <property type="entry name" value="P-loop_NTPase"/>
</dbReference>
<sequence>MNSSRFFGVLRDKWVVVGISTLLGLLVGVLLTLLTPTTFKSSTQLFLTTPGWGTPTTLGNADSSPFQGDEFSQQRAGTYTRLAEGADFSARVASRLGESGLRDVESISVRVVPDTVLLEISGTTDSVDRALQLTNAASDEMNETIRRLETPSGTLIPTVQPLTVVTASAPTSPAGPQTIPNVLLGLVVGSMVGVTGVILAAARSRAVQGVDELAAWTGLPVLESIPYLGDRGLSAEEGAQSASRSYFERLQFNRDLIGSGTPASPVLVTAADEGKISRFAAGGIADAACALGYSVVLVDCNFRSSRAHIEFGVTDIVMSDSVLDDVLISTPLHPTLLRSGSPTETPERVFESESFRRMLRDLSARFDVVVVFDSGGTQYADSGRLAKVCRSIILVVQSHSTNMQTLMAKIHDLEIAGAKIEGSVLLTTTRRTQRGAVLPVNRPDTTDSVASYTPRRDGDTRTQRSPRKANT</sequence>
<dbReference type="Proteomes" id="UP000831484">
    <property type="component" value="Chromosome"/>
</dbReference>
<dbReference type="PANTHER" id="PTHR32309:SF13">
    <property type="entry name" value="FERRIC ENTEROBACTIN TRANSPORT PROTEIN FEPE"/>
    <property type="match status" value="1"/>
</dbReference>
<dbReference type="PANTHER" id="PTHR32309">
    <property type="entry name" value="TYROSINE-PROTEIN KINASE"/>
    <property type="match status" value="1"/>
</dbReference>
<evidence type="ECO:0008006" key="5">
    <source>
        <dbReference type="Google" id="ProtNLM"/>
    </source>
</evidence>
<dbReference type="GO" id="GO:0005886">
    <property type="term" value="C:plasma membrane"/>
    <property type="evidence" value="ECO:0007669"/>
    <property type="project" value="TreeGrafter"/>
</dbReference>
<evidence type="ECO:0000313" key="4">
    <source>
        <dbReference type="Proteomes" id="UP000831484"/>
    </source>
</evidence>
<dbReference type="InterPro" id="IPR050445">
    <property type="entry name" value="Bact_polysacc_biosynth/exp"/>
</dbReference>
<feature type="region of interest" description="Disordered" evidence="1">
    <location>
        <begin position="435"/>
        <end position="471"/>
    </location>
</feature>
<dbReference type="SUPFAM" id="SSF52540">
    <property type="entry name" value="P-loop containing nucleoside triphosphate hydrolases"/>
    <property type="match status" value="1"/>
</dbReference>
<name>A0AB38R9N1_RHOSG</name>
<gene>
    <name evidence="3" type="ORF">M0639_20845</name>
</gene>
<keyword evidence="4" id="KW-1185">Reference proteome</keyword>
<protein>
    <recommendedName>
        <fullName evidence="5">Capsular polysaccharide biosynthesis protein</fullName>
    </recommendedName>
</protein>
<proteinExistence type="predicted"/>
<dbReference type="GO" id="GO:0004713">
    <property type="term" value="F:protein tyrosine kinase activity"/>
    <property type="evidence" value="ECO:0007669"/>
    <property type="project" value="TreeGrafter"/>
</dbReference>
<evidence type="ECO:0000313" key="3">
    <source>
        <dbReference type="EMBL" id="UPU41470.1"/>
    </source>
</evidence>
<evidence type="ECO:0000256" key="1">
    <source>
        <dbReference type="SAM" id="MobiDB-lite"/>
    </source>
</evidence>
<feature type="transmembrane region" description="Helical" evidence="2">
    <location>
        <begin position="14"/>
        <end position="34"/>
    </location>
</feature>
<keyword evidence="2" id="KW-0472">Membrane</keyword>
<dbReference type="AlphaFoldDB" id="A0AB38R9N1"/>
<reference evidence="4" key="1">
    <citation type="journal article" date="2022" name="Environ. Microbiol.">
        <title>Functional analysis, diversity, and distribution of carbendazim hydrolases MheI and CbmA, responsible for the initial step in carbendazim degradation.</title>
        <authorList>
            <person name="Zhang M."/>
            <person name="Bai X."/>
            <person name="Li Q."/>
            <person name="Zhang L."/>
            <person name="Zhu Q."/>
            <person name="Gao S."/>
            <person name="Ke Z."/>
            <person name="Jiang M."/>
            <person name="Hu J."/>
            <person name="Qiu J."/>
            <person name="Hong Q."/>
        </authorList>
    </citation>
    <scope>NUCLEOTIDE SEQUENCE [LARGE SCALE GENOMIC DNA]</scope>
    <source>
        <strain evidence="4">djl-6</strain>
    </source>
</reference>